<dbReference type="GO" id="GO:0019814">
    <property type="term" value="C:immunoglobulin complex"/>
    <property type="evidence" value="ECO:0007669"/>
    <property type="project" value="UniProtKB-KW"/>
</dbReference>
<name>A0A7L1LAL6_HIMHI</name>
<accession>A0A7L1LAL6</accession>
<reference evidence="5 6" key="1">
    <citation type="submission" date="2019-09" db="EMBL/GenBank/DDBJ databases">
        <title>Bird 10,000 Genomes (B10K) Project - Family phase.</title>
        <authorList>
            <person name="Zhang G."/>
        </authorList>
    </citation>
    <scope>NUCLEOTIDE SEQUENCE [LARGE SCALE GENOMIC DNA]</scope>
    <source>
        <strain evidence="5">B10K-DU-002-13</strain>
        <tissue evidence="5">Muscle</tissue>
    </source>
</reference>
<dbReference type="OrthoDB" id="8865476at2759"/>
<dbReference type="GO" id="GO:0002250">
    <property type="term" value="P:adaptive immune response"/>
    <property type="evidence" value="ECO:0007669"/>
    <property type="project" value="UniProtKB-KW"/>
</dbReference>
<evidence type="ECO:0000313" key="6">
    <source>
        <dbReference type="Proteomes" id="UP000571567"/>
    </source>
</evidence>
<dbReference type="InterPro" id="IPR013106">
    <property type="entry name" value="Ig_V-set"/>
</dbReference>
<dbReference type="Proteomes" id="UP000571567">
    <property type="component" value="Unassembled WGS sequence"/>
</dbReference>
<dbReference type="Gene3D" id="2.60.40.10">
    <property type="entry name" value="Immunoglobulins"/>
    <property type="match status" value="1"/>
</dbReference>
<organism evidence="5 6">
    <name type="scientific">Himantopus himantopus</name>
    <name type="common">Black-winged stilt</name>
    <name type="synonym">Charadrius himantopus</name>
    <dbReference type="NCBI Taxonomy" id="225398"/>
    <lineage>
        <taxon>Eukaryota</taxon>
        <taxon>Metazoa</taxon>
        <taxon>Chordata</taxon>
        <taxon>Craniata</taxon>
        <taxon>Vertebrata</taxon>
        <taxon>Euteleostomi</taxon>
        <taxon>Archelosauria</taxon>
        <taxon>Archosauria</taxon>
        <taxon>Dinosauria</taxon>
        <taxon>Saurischia</taxon>
        <taxon>Theropoda</taxon>
        <taxon>Coelurosauria</taxon>
        <taxon>Aves</taxon>
        <taxon>Neognathae</taxon>
        <taxon>Neoaves</taxon>
        <taxon>Charadriiformes</taxon>
        <taxon>Recurvirostridae</taxon>
        <taxon>Himantopus</taxon>
    </lineage>
</organism>
<dbReference type="PROSITE" id="PS50835">
    <property type="entry name" value="IG_LIKE"/>
    <property type="match status" value="1"/>
</dbReference>
<evidence type="ECO:0000313" key="5">
    <source>
        <dbReference type="EMBL" id="NXN72009.1"/>
    </source>
</evidence>
<dbReference type="GO" id="GO:0005576">
    <property type="term" value="C:extracellular region"/>
    <property type="evidence" value="ECO:0007669"/>
    <property type="project" value="UniProtKB-ARBA"/>
</dbReference>
<dbReference type="InterPro" id="IPR050199">
    <property type="entry name" value="IgHV"/>
</dbReference>
<comment type="caution">
    <text evidence="5">The sequence shown here is derived from an EMBL/GenBank/DDBJ whole genome shotgun (WGS) entry which is preliminary data.</text>
</comment>
<gene>
    <name evidence="5" type="primary">Ighv374</name>
    <name evidence="5" type="ORF">HIMHIM_R14914</name>
</gene>
<dbReference type="EMBL" id="VXBK01007999">
    <property type="protein sequence ID" value="NXN72009.1"/>
    <property type="molecule type" value="Genomic_DNA"/>
</dbReference>
<dbReference type="InterPro" id="IPR007110">
    <property type="entry name" value="Ig-like_dom"/>
</dbReference>
<keyword evidence="2" id="KW-1064">Adaptive immunity</keyword>
<dbReference type="Pfam" id="PF07686">
    <property type="entry name" value="V-set"/>
    <property type="match status" value="1"/>
</dbReference>
<feature type="non-terminal residue" evidence="5">
    <location>
        <position position="1"/>
    </location>
</feature>
<evidence type="ECO:0000256" key="1">
    <source>
        <dbReference type="ARBA" id="ARBA00022859"/>
    </source>
</evidence>
<feature type="non-terminal residue" evidence="5">
    <location>
        <position position="77"/>
    </location>
</feature>
<evidence type="ECO:0000259" key="4">
    <source>
        <dbReference type="PROSITE" id="PS50835"/>
    </source>
</evidence>
<keyword evidence="3" id="KW-1280">Immunoglobulin</keyword>
<keyword evidence="1" id="KW-0391">Immunity</keyword>
<dbReference type="PANTHER" id="PTHR23266">
    <property type="entry name" value="IMMUNOGLOBULIN HEAVY CHAIN"/>
    <property type="match status" value="1"/>
</dbReference>
<evidence type="ECO:0000256" key="3">
    <source>
        <dbReference type="ARBA" id="ARBA00043265"/>
    </source>
</evidence>
<feature type="domain" description="Ig-like" evidence="4">
    <location>
        <begin position="1"/>
        <end position="77"/>
    </location>
</feature>
<dbReference type="InterPro" id="IPR036179">
    <property type="entry name" value="Ig-like_dom_sf"/>
</dbReference>
<protein>
    <submittedName>
        <fullName evidence="5">HV374 protein</fullName>
    </submittedName>
</protein>
<sequence>CKGSGVTFSSYSMSWVRQAPGKGLEYVVRIYSDGSWTGYAPSVKGRFTISKDNSQSTVKLQMNNLKTEDTATYYCAK</sequence>
<proteinExistence type="predicted"/>
<dbReference type="InterPro" id="IPR013783">
    <property type="entry name" value="Ig-like_fold"/>
</dbReference>
<evidence type="ECO:0000256" key="2">
    <source>
        <dbReference type="ARBA" id="ARBA00023130"/>
    </source>
</evidence>
<dbReference type="FunFam" id="2.60.40.10:FF:002198">
    <property type="entry name" value="Immunoglobulin heavy variable 5-2"/>
    <property type="match status" value="1"/>
</dbReference>
<dbReference type="SMART" id="SM00406">
    <property type="entry name" value="IGv"/>
    <property type="match status" value="1"/>
</dbReference>
<keyword evidence="6" id="KW-1185">Reference proteome</keyword>
<dbReference type="SUPFAM" id="SSF48726">
    <property type="entry name" value="Immunoglobulin"/>
    <property type="match status" value="1"/>
</dbReference>
<dbReference type="AlphaFoldDB" id="A0A7L1LAL6"/>